<evidence type="ECO:0000313" key="2">
    <source>
        <dbReference type="Proteomes" id="UP000037425"/>
    </source>
</evidence>
<dbReference type="OrthoDB" id="9800027at2"/>
<dbReference type="Pfam" id="PF14026">
    <property type="entry name" value="SCO4226-like"/>
    <property type="match status" value="1"/>
</dbReference>
<proteinExistence type="predicted"/>
<evidence type="ECO:0000313" key="1">
    <source>
        <dbReference type="EMBL" id="KOF22623.1"/>
    </source>
</evidence>
<dbReference type="Proteomes" id="UP000037425">
    <property type="component" value="Unassembled WGS sequence"/>
</dbReference>
<dbReference type="PATRIC" id="fig|106592.7.peg.788"/>
<dbReference type="InterPro" id="IPR025336">
    <property type="entry name" value="SCO4226-like"/>
</dbReference>
<dbReference type="EMBL" id="LGAP01000001">
    <property type="protein sequence ID" value="KOF22623.1"/>
    <property type="molecule type" value="Genomic_DNA"/>
</dbReference>
<comment type="caution">
    <text evidence="1">The sequence shown here is derived from an EMBL/GenBank/DDBJ whole genome shotgun (WGS) entry which is preliminary data.</text>
</comment>
<reference evidence="2" key="1">
    <citation type="submission" date="2015-07" db="EMBL/GenBank/DDBJ databases">
        <title>Whole genome sequence of an Ensifer adhaerens strain isolated from a cave pool in the Wind Cave National Park.</title>
        <authorList>
            <person name="Eng W.W.H."/>
            <person name="Gan H.M."/>
            <person name="Barton H.A."/>
            <person name="Savka M.A."/>
        </authorList>
    </citation>
    <scope>NUCLEOTIDE SEQUENCE [LARGE SCALE GENOMIC DNA]</scope>
    <source>
        <strain evidence="2">SD006</strain>
    </source>
</reference>
<organism evidence="1 2">
    <name type="scientific">Ensifer adhaerens</name>
    <name type="common">Sinorhizobium morelense</name>
    <dbReference type="NCBI Taxonomy" id="106592"/>
    <lineage>
        <taxon>Bacteria</taxon>
        <taxon>Pseudomonadati</taxon>
        <taxon>Pseudomonadota</taxon>
        <taxon>Alphaproteobacteria</taxon>
        <taxon>Hyphomicrobiales</taxon>
        <taxon>Rhizobiaceae</taxon>
        <taxon>Sinorhizobium/Ensifer group</taxon>
        <taxon>Ensifer</taxon>
    </lineage>
</organism>
<sequence>MPTFIIERDVQGADKLSQDDLCALSAKSNAVVADLGVPYTWITSYVAGDKIYCVHEAPSADVIREHAERSGFPANRITEVAAVIGPSTASQGRGK</sequence>
<dbReference type="RefSeq" id="WP_053247419.1">
    <property type="nucleotide sequence ID" value="NZ_LGAP01000001.1"/>
</dbReference>
<dbReference type="Gene3D" id="3.30.70.3090">
    <property type="entry name" value="ORF SCO4226, nickel-binding ferredoxin-like monomer"/>
    <property type="match status" value="1"/>
</dbReference>
<name>A0A0L8C788_ENSAD</name>
<protein>
    <submittedName>
        <fullName evidence="1">Membrane protein</fullName>
    </submittedName>
</protein>
<accession>A0A0L8C788</accession>
<dbReference type="InterPro" id="IPR042557">
    <property type="entry name" value="SCO4226"/>
</dbReference>
<gene>
    <name evidence="1" type="ORF">AC244_03700</name>
</gene>
<dbReference type="AlphaFoldDB" id="A0A0L8C788"/>